<dbReference type="STRING" id="146536.AQI70_33935"/>
<dbReference type="EMBL" id="LMWJ01000032">
    <property type="protein sequence ID" value="KUM68198.1"/>
    <property type="molecule type" value="Genomic_DNA"/>
</dbReference>
<evidence type="ECO:0000256" key="1">
    <source>
        <dbReference type="SAM" id="MobiDB-lite"/>
    </source>
</evidence>
<organism evidence="2 3">
    <name type="scientific">Streptomyces curacoi</name>
    <dbReference type="NCBI Taxonomy" id="146536"/>
    <lineage>
        <taxon>Bacteria</taxon>
        <taxon>Bacillati</taxon>
        <taxon>Actinomycetota</taxon>
        <taxon>Actinomycetes</taxon>
        <taxon>Kitasatosporales</taxon>
        <taxon>Streptomycetaceae</taxon>
        <taxon>Streptomyces</taxon>
    </lineage>
</organism>
<proteinExistence type="predicted"/>
<gene>
    <name evidence="2" type="ORF">AQI70_33935</name>
</gene>
<evidence type="ECO:0000313" key="3">
    <source>
        <dbReference type="Proteomes" id="UP000054024"/>
    </source>
</evidence>
<comment type="caution">
    <text evidence="2">The sequence shown here is derived from an EMBL/GenBank/DDBJ whole genome shotgun (WGS) entry which is preliminary data.</text>
</comment>
<accession>A0A117NVG8</accession>
<sequence length="125" mass="12912">MDAVGDGLAALQHVHTLNGGQARPHPPVPARGDRLGVLAAPLPSADRAARARHRANAPLFVLLPGLGPSKGRPRVGAAGSPRTLRMPGRGPPVPSWQNVGSPRYGGPDEDALVVRLDSSGPRRAP</sequence>
<protein>
    <submittedName>
        <fullName evidence="2">Uncharacterized protein</fullName>
    </submittedName>
</protein>
<evidence type="ECO:0000313" key="2">
    <source>
        <dbReference type="EMBL" id="KUM68198.1"/>
    </source>
</evidence>
<dbReference type="AlphaFoldDB" id="A0A117NVG8"/>
<name>A0A117NVG8_9ACTN</name>
<keyword evidence="3" id="KW-1185">Reference proteome</keyword>
<reference evidence="2 3" key="1">
    <citation type="submission" date="2015-10" db="EMBL/GenBank/DDBJ databases">
        <title>Draft genome sequence of Streptomyces curacoi DSM 40107, type strain for the species Streptomyces curacoi.</title>
        <authorList>
            <person name="Ruckert C."/>
            <person name="Winkler A."/>
            <person name="Kalinowski J."/>
            <person name="Kampfer P."/>
            <person name="Glaeser S."/>
        </authorList>
    </citation>
    <scope>NUCLEOTIDE SEQUENCE [LARGE SCALE GENOMIC DNA]</scope>
    <source>
        <strain evidence="2 3">DSM 40107</strain>
    </source>
</reference>
<feature type="region of interest" description="Disordered" evidence="1">
    <location>
        <begin position="65"/>
        <end position="110"/>
    </location>
</feature>
<dbReference type="Proteomes" id="UP000054024">
    <property type="component" value="Unassembled WGS sequence"/>
</dbReference>